<keyword evidence="13" id="KW-0239">DNA-directed DNA polymerase</keyword>
<dbReference type="NCBIfam" id="TIGR02776">
    <property type="entry name" value="NHEJ_ligase_prk"/>
    <property type="match status" value="1"/>
</dbReference>
<keyword evidence="14" id="KW-0238">DNA-binding</keyword>
<dbReference type="Proteomes" id="UP000681075">
    <property type="component" value="Unassembled WGS sequence"/>
</dbReference>
<keyword evidence="7" id="KW-0479">Metal-binding</keyword>
<evidence type="ECO:0000256" key="4">
    <source>
        <dbReference type="ARBA" id="ARBA00022679"/>
    </source>
</evidence>
<evidence type="ECO:0000256" key="17">
    <source>
        <dbReference type="ARBA" id="ARBA00023211"/>
    </source>
</evidence>
<keyword evidence="6" id="KW-0540">Nuclease</keyword>
<reference evidence="23" key="1">
    <citation type="submission" date="2021-02" db="EMBL/GenBank/DDBJ databases">
        <title>Genome sequence of Rhodospirillales sp. strain TMPK1 isolated from soil.</title>
        <authorList>
            <person name="Nakai R."/>
            <person name="Kusada H."/>
            <person name="Tamaki H."/>
        </authorList>
    </citation>
    <scope>NUCLEOTIDE SEQUENCE</scope>
    <source>
        <strain evidence="23">TMPK1</strain>
    </source>
</reference>
<dbReference type="GO" id="GO:0003677">
    <property type="term" value="F:DNA binding"/>
    <property type="evidence" value="ECO:0007669"/>
    <property type="project" value="UniProtKB-KW"/>
</dbReference>
<accession>A0A8S8X8U9</accession>
<dbReference type="GO" id="GO:0003887">
    <property type="term" value="F:DNA-directed DNA polymerase activity"/>
    <property type="evidence" value="ECO:0007669"/>
    <property type="project" value="UniProtKB-KW"/>
</dbReference>
<evidence type="ECO:0000256" key="3">
    <source>
        <dbReference type="ARBA" id="ARBA00022598"/>
    </source>
</evidence>
<keyword evidence="5" id="KW-0548">Nucleotidyltransferase</keyword>
<evidence type="ECO:0000313" key="24">
    <source>
        <dbReference type="Proteomes" id="UP000681075"/>
    </source>
</evidence>
<keyword evidence="16" id="KW-0234">DNA repair</keyword>
<evidence type="ECO:0000256" key="20">
    <source>
        <dbReference type="ARBA" id="ARBA00034003"/>
    </source>
</evidence>
<evidence type="ECO:0000259" key="22">
    <source>
        <dbReference type="PROSITE" id="PS50160"/>
    </source>
</evidence>
<dbReference type="InterPro" id="IPR033651">
    <property type="entry name" value="PaeLigD_Pol-like"/>
</dbReference>
<dbReference type="GO" id="GO:0006281">
    <property type="term" value="P:DNA repair"/>
    <property type="evidence" value="ECO:0007669"/>
    <property type="project" value="UniProtKB-KW"/>
</dbReference>
<evidence type="ECO:0000256" key="21">
    <source>
        <dbReference type="SAM" id="MobiDB-lite"/>
    </source>
</evidence>
<feature type="compositionally biased region" description="Basic and acidic residues" evidence="21">
    <location>
        <begin position="545"/>
        <end position="558"/>
    </location>
</feature>
<keyword evidence="18" id="KW-0511">Multifunctional enzyme</keyword>
<keyword evidence="17" id="KW-0464">Manganese</keyword>
<dbReference type="InterPro" id="IPR014146">
    <property type="entry name" value="LigD_ligase_dom"/>
</dbReference>
<evidence type="ECO:0000256" key="10">
    <source>
        <dbReference type="ARBA" id="ARBA00022801"/>
    </source>
</evidence>
<evidence type="ECO:0000256" key="7">
    <source>
        <dbReference type="ARBA" id="ARBA00022723"/>
    </source>
</evidence>
<evidence type="ECO:0000256" key="11">
    <source>
        <dbReference type="ARBA" id="ARBA00022839"/>
    </source>
</evidence>
<dbReference type="NCBIfam" id="NF004628">
    <property type="entry name" value="PRK05972.1"/>
    <property type="match status" value="1"/>
</dbReference>
<dbReference type="EC" id="6.5.1.1" evidence="2"/>
<evidence type="ECO:0000256" key="9">
    <source>
        <dbReference type="ARBA" id="ARBA00022763"/>
    </source>
</evidence>
<evidence type="ECO:0000256" key="1">
    <source>
        <dbReference type="ARBA" id="ARBA00001936"/>
    </source>
</evidence>
<protein>
    <recommendedName>
        <fullName evidence="2">DNA ligase (ATP)</fullName>
        <ecNumber evidence="2">6.5.1.1</ecNumber>
    </recommendedName>
    <alternativeName>
        <fullName evidence="19">NHEJ DNA polymerase</fullName>
    </alternativeName>
</protein>
<organism evidence="23 24">
    <name type="scientific">Roseiterribacter gracilis</name>
    <dbReference type="NCBI Taxonomy" id="2812848"/>
    <lineage>
        <taxon>Bacteria</taxon>
        <taxon>Pseudomonadati</taxon>
        <taxon>Pseudomonadota</taxon>
        <taxon>Alphaproteobacteria</taxon>
        <taxon>Rhodospirillales</taxon>
        <taxon>Roseiterribacteraceae</taxon>
        <taxon>Roseiterribacter</taxon>
    </lineage>
</organism>
<dbReference type="SUPFAM" id="SSF56091">
    <property type="entry name" value="DNA ligase/mRNA capping enzyme, catalytic domain"/>
    <property type="match status" value="1"/>
</dbReference>
<dbReference type="Gene3D" id="3.30.470.30">
    <property type="entry name" value="DNA ligase/mRNA capping enzyme"/>
    <property type="match status" value="1"/>
</dbReference>
<dbReference type="Pfam" id="PF21686">
    <property type="entry name" value="LigD_Prim-Pol"/>
    <property type="match status" value="1"/>
</dbReference>
<dbReference type="GO" id="GO:0046872">
    <property type="term" value="F:metal ion binding"/>
    <property type="evidence" value="ECO:0007669"/>
    <property type="project" value="UniProtKB-KW"/>
</dbReference>
<evidence type="ECO:0000256" key="14">
    <source>
        <dbReference type="ARBA" id="ARBA00023125"/>
    </source>
</evidence>
<evidence type="ECO:0000313" key="23">
    <source>
        <dbReference type="EMBL" id="GIL40388.1"/>
    </source>
</evidence>
<dbReference type="AlphaFoldDB" id="A0A8S8X8U9"/>
<dbReference type="NCBIfam" id="TIGR02777">
    <property type="entry name" value="LigD_PE_dom"/>
    <property type="match status" value="1"/>
</dbReference>
<evidence type="ECO:0000256" key="16">
    <source>
        <dbReference type="ARBA" id="ARBA00023204"/>
    </source>
</evidence>
<keyword evidence="11" id="KW-0269">Exonuclease</keyword>
<dbReference type="NCBIfam" id="TIGR02778">
    <property type="entry name" value="ligD_pol"/>
    <property type="match status" value="1"/>
</dbReference>
<evidence type="ECO:0000256" key="6">
    <source>
        <dbReference type="ARBA" id="ARBA00022722"/>
    </source>
</evidence>
<keyword evidence="15" id="KW-0233">DNA recombination</keyword>
<comment type="cofactor">
    <cofactor evidence="1">
        <name>Mn(2+)</name>
        <dbReference type="ChEBI" id="CHEBI:29035"/>
    </cofactor>
</comment>
<dbReference type="CDD" id="cd07906">
    <property type="entry name" value="Adenylation_DNA_ligase_LigD_LigC"/>
    <property type="match status" value="1"/>
</dbReference>
<evidence type="ECO:0000256" key="5">
    <source>
        <dbReference type="ARBA" id="ARBA00022695"/>
    </source>
</evidence>
<keyword evidence="3 23" id="KW-0436">Ligase</keyword>
<dbReference type="GO" id="GO:0004527">
    <property type="term" value="F:exonuclease activity"/>
    <property type="evidence" value="ECO:0007669"/>
    <property type="project" value="UniProtKB-KW"/>
</dbReference>
<comment type="caution">
    <text evidence="23">The sequence shown here is derived from an EMBL/GenBank/DDBJ whole genome shotgun (WGS) entry which is preliminary data.</text>
</comment>
<dbReference type="EMBL" id="BOPV01000001">
    <property type="protein sequence ID" value="GIL40388.1"/>
    <property type="molecule type" value="Genomic_DNA"/>
</dbReference>
<keyword evidence="10" id="KW-0378">Hydrolase</keyword>
<dbReference type="InterPro" id="IPR014144">
    <property type="entry name" value="LigD_PE_domain"/>
</dbReference>
<dbReference type="GO" id="GO:0005524">
    <property type="term" value="F:ATP binding"/>
    <property type="evidence" value="ECO:0007669"/>
    <property type="project" value="UniProtKB-KW"/>
</dbReference>
<dbReference type="InterPro" id="IPR052171">
    <property type="entry name" value="NHEJ_LigD"/>
</dbReference>
<feature type="compositionally biased region" description="Basic residues" evidence="21">
    <location>
        <begin position="1"/>
        <end position="24"/>
    </location>
</feature>
<dbReference type="PANTHER" id="PTHR42705">
    <property type="entry name" value="BIFUNCTIONAL NON-HOMOLOGOUS END JOINING PROTEIN LIGD"/>
    <property type="match status" value="1"/>
</dbReference>
<keyword evidence="8" id="KW-0547">Nucleotide-binding</keyword>
<dbReference type="CDD" id="cd07971">
    <property type="entry name" value="OBF_DNA_ligase_LigD"/>
    <property type="match status" value="1"/>
</dbReference>
<dbReference type="SUPFAM" id="SSF50249">
    <property type="entry name" value="Nucleic acid-binding proteins"/>
    <property type="match status" value="1"/>
</dbReference>
<proteinExistence type="predicted"/>
<dbReference type="CDD" id="cd04862">
    <property type="entry name" value="PaeLigD_Pol_like"/>
    <property type="match status" value="1"/>
</dbReference>
<evidence type="ECO:0000256" key="15">
    <source>
        <dbReference type="ARBA" id="ARBA00023172"/>
    </source>
</evidence>
<evidence type="ECO:0000256" key="8">
    <source>
        <dbReference type="ARBA" id="ARBA00022741"/>
    </source>
</evidence>
<evidence type="ECO:0000256" key="2">
    <source>
        <dbReference type="ARBA" id="ARBA00012727"/>
    </source>
</evidence>
<dbReference type="InterPro" id="IPR014143">
    <property type="entry name" value="NHEJ_ligase_prk"/>
</dbReference>
<name>A0A8S8X8U9_9PROT</name>
<dbReference type="RefSeq" id="WP_420243486.1">
    <property type="nucleotide sequence ID" value="NZ_BOPV01000001.1"/>
</dbReference>
<dbReference type="InterPro" id="IPR012340">
    <property type="entry name" value="NA-bd_OB-fold"/>
</dbReference>
<evidence type="ECO:0000256" key="18">
    <source>
        <dbReference type="ARBA" id="ARBA00023268"/>
    </source>
</evidence>
<dbReference type="PROSITE" id="PS50160">
    <property type="entry name" value="DNA_LIGASE_A3"/>
    <property type="match status" value="1"/>
</dbReference>
<dbReference type="InterPro" id="IPR012310">
    <property type="entry name" value="DNA_ligase_ATP-dep_cent"/>
</dbReference>
<dbReference type="GO" id="GO:0006310">
    <property type="term" value="P:DNA recombination"/>
    <property type="evidence" value="ECO:0007669"/>
    <property type="project" value="UniProtKB-KW"/>
</dbReference>
<dbReference type="Gene3D" id="2.40.50.140">
    <property type="entry name" value="Nucleic acid-binding proteins"/>
    <property type="match status" value="1"/>
</dbReference>
<dbReference type="Pfam" id="PF13298">
    <property type="entry name" value="LigD_N"/>
    <property type="match status" value="1"/>
</dbReference>
<dbReference type="NCBIfam" id="TIGR02779">
    <property type="entry name" value="NHEJ_ligase_lig"/>
    <property type="match status" value="1"/>
</dbReference>
<dbReference type="GO" id="GO:0003910">
    <property type="term" value="F:DNA ligase (ATP) activity"/>
    <property type="evidence" value="ECO:0007669"/>
    <property type="project" value="UniProtKB-EC"/>
</dbReference>
<dbReference type="Pfam" id="PF04679">
    <property type="entry name" value="DNA_ligase_A_C"/>
    <property type="match status" value="1"/>
</dbReference>
<feature type="domain" description="ATP-dependent DNA ligase family profile" evidence="22">
    <location>
        <begin position="341"/>
        <end position="474"/>
    </location>
</feature>
<dbReference type="Pfam" id="PF01068">
    <property type="entry name" value="DNA_ligase_A_M"/>
    <property type="match status" value="1"/>
</dbReference>
<evidence type="ECO:0000256" key="13">
    <source>
        <dbReference type="ARBA" id="ARBA00022932"/>
    </source>
</evidence>
<keyword evidence="4" id="KW-0808">Transferase</keyword>
<feature type="compositionally biased region" description="Low complexity" evidence="21">
    <location>
        <begin position="559"/>
        <end position="569"/>
    </location>
</feature>
<evidence type="ECO:0000256" key="19">
    <source>
        <dbReference type="ARBA" id="ARBA00029943"/>
    </source>
</evidence>
<dbReference type="PANTHER" id="PTHR42705:SF2">
    <property type="entry name" value="BIFUNCTIONAL NON-HOMOLOGOUS END JOINING PROTEIN LIGD"/>
    <property type="match status" value="1"/>
</dbReference>
<keyword evidence="24" id="KW-1185">Reference proteome</keyword>
<keyword evidence="9" id="KW-0227">DNA damage</keyword>
<feature type="region of interest" description="Disordered" evidence="21">
    <location>
        <begin position="545"/>
        <end position="569"/>
    </location>
</feature>
<dbReference type="InterPro" id="IPR012309">
    <property type="entry name" value="DNA_ligase_ATP-dep_C"/>
</dbReference>
<dbReference type="Gene3D" id="3.90.920.10">
    <property type="entry name" value="DNA primase, PRIM domain"/>
    <property type="match status" value="1"/>
</dbReference>
<evidence type="ECO:0000256" key="12">
    <source>
        <dbReference type="ARBA" id="ARBA00022840"/>
    </source>
</evidence>
<comment type="catalytic activity">
    <reaction evidence="20">
        <text>ATP + (deoxyribonucleotide)n-3'-hydroxyl + 5'-phospho-(deoxyribonucleotide)m = (deoxyribonucleotide)n+m + AMP + diphosphate.</text>
        <dbReference type="EC" id="6.5.1.1"/>
    </reaction>
</comment>
<gene>
    <name evidence="23" type="ORF">TMPK1_26250</name>
</gene>
<dbReference type="InterPro" id="IPR014145">
    <property type="entry name" value="LigD_pol_dom"/>
</dbReference>
<dbReference type="Gene3D" id="3.30.1490.70">
    <property type="match status" value="1"/>
</dbReference>
<sequence>MAVGLRTRKKSAPASKVAKKRASKKASLATYQAMRDFDKTAEPSGKQTKQGLPDNAFLIQKHAATRLHYDFRIALDGVLKSWAVTKGPSLDPNDKRLAVEVEDHPLDYGTFEGTIPKGQYGGGTVMLWDRGTWTPVGDPHESLRKGHLKFDLDGERLKGRFVLVRMGGRAAREKKPNWLLIKERDGLEREGGDAVTDTFTTSVASDRAMEQIASDVDRVWQSNRAREPEQPAVKPRKIAGAKAAKLPDFVPVQLATRVKAPPKGDDWLHEIKFDGYRTQLRFDRGRVQFLTRRGLDWSERFAGLVEPATELPATTALIDGEIVVLDKQGVSDFGALQAYLSEGKREQLLYYAFDLLHLDGQDLTKLPLEARKEALRKILPRTDGPIRFSDHVTATGEEFYSQACRLALEGVISKRRDAPYRSGRGDSWVKSKCVERQEFIIGGWTPPSDRTQSVGSLLLGVYDGDRLVYVGKVGTGFTRSSGADLRKRLDKLKTDKHPFDRKPPDSRDARFVKPDLVAEIEYLTMTRDRILRHASFKGLREDKEARSVTMEAPKETKAKAAPAKTASTKAAPIGVRKGDALMIAGARITHPDRRIDEESGLTKEGLAEYLALVADRMLPHIAGRPLSIVRCPEGSGKPCFYQKHVGRGVPPGVKSVTVPDKSGTDEYLMIDDVQGLLGLAQMGALEIHPWGARGDAPDKPDRLIFDFDPDPDLPYQRVIDGAVALRARLDDLGLESFVKTTGGKGLHVVVPIQRKHPWPVIKEFARAVATAVAKDDPGFVVTMTKAKRTGKIFLDFFRNDRGATAVAPYSTRARPGAPIATPLFWDELSPRLPPNHFTVENLPRRLAQLKEDPWAKMLTSRQGITAKMLTALKVKA</sequence>
<keyword evidence="12" id="KW-0067">ATP-binding</keyword>
<feature type="region of interest" description="Disordered" evidence="21">
    <location>
        <begin position="1"/>
        <end position="27"/>
    </location>
</feature>